<keyword evidence="3" id="KW-0677">Repeat</keyword>
<sequence length="177" mass="19539">MMAYVKETVNGFISLLAGLAVTIRYFVKPIVTVQYPREKLTLSPRYRGHIEFIIDEETGSHRCTACENCMRTCPSKVITVTGVKVAGSKKKRAVTYQLDYSLCSLCGLCVEVCPTNALKFSDEYRLAGYSRKDMVIDVMARLQAQQRALGLAEEVPPIPEPEEPKVKAEVATGEGAA</sequence>
<dbReference type="EMBL" id="CP002629">
    <property type="protein sequence ID" value="AEB09066.1"/>
    <property type="molecule type" value="Genomic_DNA"/>
</dbReference>
<dbReference type="HAMAP" id="MF_01351">
    <property type="entry name" value="NDH1_NuoI"/>
    <property type="match status" value="1"/>
</dbReference>
<dbReference type="SUPFAM" id="SSF54862">
    <property type="entry name" value="4Fe-4S ferredoxins"/>
    <property type="match status" value="1"/>
</dbReference>
<proteinExistence type="inferred from homology"/>
<comment type="function">
    <text evidence="6">NDH-1 shuttles electrons from NADH, via FMN and iron-sulfur (Fe-S) centers, to quinones in the respiratory chain. The immediate electron acceptor for the enzyme in this species is believed to be ubiquinone. Couples the redox reaction to proton translocation (for every two electrons transferred, four hydrogen ions are translocated across the cytoplasmic membrane), and thus conserves the redox energy in a proton gradient.</text>
</comment>
<dbReference type="GO" id="GO:0005886">
    <property type="term" value="C:plasma membrane"/>
    <property type="evidence" value="ECO:0007669"/>
    <property type="project" value="UniProtKB-SubCell"/>
</dbReference>
<evidence type="ECO:0000259" key="9">
    <source>
        <dbReference type="PROSITE" id="PS51379"/>
    </source>
</evidence>
<evidence type="ECO:0000256" key="4">
    <source>
        <dbReference type="ARBA" id="ARBA00023004"/>
    </source>
</evidence>
<dbReference type="eggNOG" id="COG1143">
    <property type="taxonomic scope" value="Bacteria"/>
</dbReference>
<comment type="subunit">
    <text evidence="6">NDH-1 is composed of 14 different subunits. Subunits NuoA, H, J, K, L, M, N constitute the membrane sector of the complex.</text>
</comment>
<evidence type="ECO:0000256" key="6">
    <source>
        <dbReference type="HAMAP-Rule" id="MF_01351"/>
    </source>
</evidence>
<feature type="transmembrane region" description="Helical" evidence="8">
    <location>
        <begin position="9"/>
        <end position="27"/>
    </location>
</feature>
<dbReference type="Gene3D" id="3.30.70.3270">
    <property type="match status" value="1"/>
</dbReference>
<keyword evidence="8" id="KW-0812">Transmembrane</keyword>
<protein>
    <recommendedName>
        <fullName evidence="6">NADH-quinone oxidoreductase subunit I</fullName>
        <ecNumber evidence="6">7.1.1.-</ecNumber>
    </recommendedName>
    <alternativeName>
        <fullName evidence="6">NADH dehydrogenase I subunit I</fullName>
    </alternativeName>
    <alternativeName>
        <fullName evidence="6">NDH-1 subunit I</fullName>
    </alternativeName>
</protein>
<dbReference type="AlphaFoldDB" id="F2NHF0"/>
<keyword evidence="10" id="KW-0560">Oxidoreductase</keyword>
<reference evidence="11" key="2">
    <citation type="submission" date="2011-03" db="EMBL/GenBank/DDBJ databases">
        <title>The complete genome of Desulfobacca acetoxidans DSM 11109.</title>
        <authorList>
            <consortium name="US DOE Joint Genome Institute (JGI-PGF)"/>
            <person name="Lucas S."/>
            <person name="Copeland A."/>
            <person name="Lapidus A."/>
            <person name="Bruce D."/>
            <person name="Goodwin L."/>
            <person name="Pitluck S."/>
            <person name="Peters L."/>
            <person name="Kyrpides N."/>
            <person name="Mavromatis K."/>
            <person name="Ivanova N."/>
            <person name="Ovchinnikova G."/>
            <person name="Teshima H."/>
            <person name="Detter J.C."/>
            <person name="Han C."/>
            <person name="Land M."/>
            <person name="Hauser L."/>
            <person name="Markowitz V."/>
            <person name="Cheng J.-F."/>
            <person name="Hugenholtz P."/>
            <person name="Woyke T."/>
            <person name="Wu D."/>
            <person name="Spring S."/>
            <person name="Schueler E."/>
            <person name="Brambilla E."/>
            <person name="Klenk H.-P."/>
            <person name="Eisen J.A."/>
        </authorList>
    </citation>
    <scope>NUCLEOTIDE SEQUENCE [LARGE SCALE GENOMIC DNA]</scope>
    <source>
        <strain evidence="11">ATCC 700848 / DSM 11109 / ASRB2</strain>
    </source>
</reference>
<dbReference type="InterPro" id="IPR017900">
    <property type="entry name" value="4Fe4S_Fe_S_CS"/>
</dbReference>
<dbReference type="HOGENOM" id="CLU_067218_4_3_7"/>
<gene>
    <name evidence="6" type="primary">nuoI</name>
    <name evidence="10" type="ordered locus">Desac_1205</name>
</gene>
<dbReference type="GO" id="GO:0005506">
    <property type="term" value="F:iron ion binding"/>
    <property type="evidence" value="ECO:0007669"/>
    <property type="project" value="UniProtKB-UniRule"/>
</dbReference>
<feature type="binding site" evidence="6">
    <location>
        <position position="69"/>
    </location>
    <ligand>
        <name>[4Fe-4S] cluster</name>
        <dbReference type="ChEBI" id="CHEBI:49883"/>
        <label>1</label>
    </ligand>
</feature>
<feature type="binding site" evidence="6">
    <location>
        <position position="103"/>
    </location>
    <ligand>
        <name>[4Fe-4S] cluster</name>
        <dbReference type="ChEBI" id="CHEBI:49883"/>
        <label>2</label>
    </ligand>
</feature>
<dbReference type="PANTHER" id="PTHR10849">
    <property type="entry name" value="NADH DEHYDROGENASE UBIQUINONE IRON-SULFUR PROTEIN 8, MITOCHONDRIAL"/>
    <property type="match status" value="1"/>
</dbReference>
<keyword evidence="8" id="KW-1133">Transmembrane helix</keyword>
<dbReference type="RefSeq" id="WP_013706178.1">
    <property type="nucleotide sequence ID" value="NC_015388.1"/>
</dbReference>
<keyword evidence="2 6" id="KW-0479">Metal-binding</keyword>
<keyword evidence="6" id="KW-1003">Cell membrane</keyword>
<feature type="binding site" evidence="6">
    <location>
        <position position="113"/>
    </location>
    <ligand>
        <name>[4Fe-4S] cluster</name>
        <dbReference type="ChEBI" id="CHEBI:49883"/>
        <label>1</label>
    </ligand>
</feature>
<comment type="similarity">
    <text evidence="6">Belongs to the complex I 23 kDa subunit family.</text>
</comment>
<keyword evidence="5 6" id="KW-0411">Iron-sulfur</keyword>
<dbReference type="Proteomes" id="UP000000483">
    <property type="component" value="Chromosome"/>
</dbReference>
<feature type="binding site" evidence="6">
    <location>
        <position position="63"/>
    </location>
    <ligand>
        <name>[4Fe-4S] cluster</name>
        <dbReference type="ChEBI" id="CHEBI:49883"/>
        <label>1</label>
    </ligand>
</feature>
<comment type="subcellular location">
    <subcellularLocation>
        <location evidence="6">Cell inner membrane</location>
        <topology evidence="6">Peripheral membrane protein</topology>
    </subcellularLocation>
</comment>
<evidence type="ECO:0000313" key="10">
    <source>
        <dbReference type="EMBL" id="AEB09066.1"/>
    </source>
</evidence>
<evidence type="ECO:0000256" key="8">
    <source>
        <dbReference type="SAM" id="Phobius"/>
    </source>
</evidence>
<feature type="domain" description="4Fe-4S ferredoxin-type" evidence="9">
    <location>
        <begin position="50"/>
        <end position="83"/>
    </location>
</feature>
<dbReference type="GO" id="GO:0051539">
    <property type="term" value="F:4 iron, 4 sulfur cluster binding"/>
    <property type="evidence" value="ECO:0007669"/>
    <property type="project" value="UniProtKB-KW"/>
</dbReference>
<keyword evidence="6" id="KW-0997">Cell inner membrane</keyword>
<dbReference type="GO" id="GO:0050136">
    <property type="term" value="F:NADH dehydrogenase (quinone) (non-electrogenic) activity"/>
    <property type="evidence" value="ECO:0007669"/>
    <property type="project" value="UniProtKB-UniRule"/>
</dbReference>
<organism evidence="10 11">
    <name type="scientific">Desulfobacca acetoxidans (strain ATCC 700848 / DSM 11109 / ASRB2)</name>
    <dbReference type="NCBI Taxonomy" id="880072"/>
    <lineage>
        <taxon>Bacteria</taxon>
        <taxon>Pseudomonadati</taxon>
        <taxon>Thermodesulfobacteriota</taxon>
        <taxon>Desulfobaccia</taxon>
        <taxon>Desulfobaccales</taxon>
        <taxon>Desulfobaccaceae</taxon>
        <taxon>Desulfobacca</taxon>
    </lineage>
</organism>
<dbReference type="GO" id="GO:0048038">
    <property type="term" value="F:quinone binding"/>
    <property type="evidence" value="ECO:0007669"/>
    <property type="project" value="UniProtKB-KW"/>
</dbReference>
<dbReference type="Pfam" id="PF12838">
    <property type="entry name" value="Fer4_7"/>
    <property type="match status" value="1"/>
</dbReference>
<reference evidence="10 11" key="1">
    <citation type="journal article" date="2011" name="Stand. Genomic Sci.">
        <title>Complete genome sequence of the acetate-degrading sulfate reducer Desulfobacca acetoxidans type strain (ASRB2).</title>
        <authorList>
            <person name="Goker M."/>
            <person name="Teshima H."/>
            <person name="Lapidus A."/>
            <person name="Nolan M."/>
            <person name="Lucas S."/>
            <person name="Hammon N."/>
            <person name="Deshpande S."/>
            <person name="Cheng J.F."/>
            <person name="Tapia R."/>
            <person name="Han C."/>
            <person name="Goodwin L."/>
            <person name="Pitluck S."/>
            <person name="Huntemann M."/>
            <person name="Liolios K."/>
            <person name="Ivanova N."/>
            <person name="Pagani I."/>
            <person name="Mavromatis K."/>
            <person name="Ovchinikova G."/>
            <person name="Pati A."/>
            <person name="Chen A."/>
            <person name="Palaniappan K."/>
            <person name="Land M."/>
            <person name="Hauser L."/>
            <person name="Brambilla E.M."/>
            <person name="Rohde M."/>
            <person name="Spring S."/>
            <person name="Detter J.C."/>
            <person name="Woyke T."/>
            <person name="Bristow J."/>
            <person name="Eisen J.A."/>
            <person name="Markowitz V."/>
            <person name="Hugenholtz P."/>
            <person name="Kyrpides N.C."/>
            <person name="Klenk H.P."/>
        </authorList>
    </citation>
    <scope>NUCLEOTIDE SEQUENCE [LARGE SCALE GENOMIC DNA]</scope>
    <source>
        <strain evidence="11">ATCC 700848 / DSM 11109 / ASRB2</strain>
    </source>
</reference>
<dbReference type="STRING" id="880072.Desac_1205"/>
<keyword evidence="6" id="KW-1278">Translocase</keyword>
<evidence type="ECO:0000256" key="3">
    <source>
        <dbReference type="ARBA" id="ARBA00022737"/>
    </source>
</evidence>
<dbReference type="PROSITE" id="PS51379">
    <property type="entry name" value="4FE4S_FER_2"/>
    <property type="match status" value="2"/>
</dbReference>
<name>F2NHF0_DESAR</name>
<feature type="binding site" evidence="6">
    <location>
        <position position="73"/>
    </location>
    <ligand>
        <name>[4Fe-4S] cluster</name>
        <dbReference type="ChEBI" id="CHEBI:49883"/>
        <label>2</label>
    </ligand>
</feature>
<keyword evidence="4 6" id="KW-0408">Iron</keyword>
<dbReference type="EC" id="7.1.1.-" evidence="6"/>
<keyword evidence="11" id="KW-1185">Reference proteome</keyword>
<feature type="domain" description="4Fe-4S ferredoxin-type" evidence="9">
    <location>
        <begin position="94"/>
        <end position="123"/>
    </location>
</feature>
<evidence type="ECO:0000313" key="11">
    <source>
        <dbReference type="Proteomes" id="UP000000483"/>
    </source>
</evidence>
<keyword evidence="1 6" id="KW-0004">4Fe-4S</keyword>
<keyword evidence="6 8" id="KW-0472">Membrane</keyword>
<keyword evidence="6" id="KW-0830">Ubiquinone</keyword>
<feature type="binding site" evidence="6">
    <location>
        <position position="109"/>
    </location>
    <ligand>
        <name>[4Fe-4S] cluster</name>
        <dbReference type="ChEBI" id="CHEBI:49883"/>
        <label>2</label>
    </ligand>
</feature>
<evidence type="ECO:0000256" key="2">
    <source>
        <dbReference type="ARBA" id="ARBA00022723"/>
    </source>
</evidence>
<evidence type="ECO:0000256" key="7">
    <source>
        <dbReference type="SAM" id="MobiDB-lite"/>
    </source>
</evidence>
<dbReference type="PROSITE" id="PS00198">
    <property type="entry name" value="4FE4S_FER_1"/>
    <property type="match status" value="1"/>
</dbReference>
<comment type="cofactor">
    <cofactor evidence="6">
        <name>[4Fe-4S] cluster</name>
        <dbReference type="ChEBI" id="CHEBI:49883"/>
    </cofactor>
    <text evidence="6">Binds 2 [4Fe-4S] clusters per subunit.</text>
</comment>
<dbReference type="KEGG" id="dao:Desac_1205"/>
<keyword evidence="6" id="KW-0520">NAD</keyword>
<dbReference type="InterPro" id="IPR010226">
    <property type="entry name" value="NADH_quinone_OxRdtase_chainI"/>
</dbReference>
<accession>F2NHF0</accession>
<feature type="region of interest" description="Disordered" evidence="7">
    <location>
        <begin position="154"/>
        <end position="177"/>
    </location>
</feature>
<comment type="catalytic activity">
    <reaction evidence="6">
        <text>a quinone + NADH + 5 H(+)(in) = a quinol + NAD(+) + 4 H(+)(out)</text>
        <dbReference type="Rhea" id="RHEA:57888"/>
        <dbReference type="ChEBI" id="CHEBI:15378"/>
        <dbReference type="ChEBI" id="CHEBI:24646"/>
        <dbReference type="ChEBI" id="CHEBI:57540"/>
        <dbReference type="ChEBI" id="CHEBI:57945"/>
        <dbReference type="ChEBI" id="CHEBI:132124"/>
    </reaction>
</comment>
<evidence type="ECO:0000256" key="1">
    <source>
        <dbReference type="ARBA" id="ARBA00022485"/>
    </source>
</evidence>
<feature type="binding site" evidence="6">
    <location>
        <position position="106"/>
    </location>
    <ligand>
        <name>[4Fe-4S] cluster</name>
        <dbReference type="ChEBI" id="CHEBI:49883"/>
        <label>2</label>
    </ligand>
</feature>
<evidence type="ECO:0000256" key="5">
    <source>
        <dbReference type="ARBA" id="ARBA00023014"/>
    </source>
</evidence>
<dbReference type="NCBIfam" id="TIGR01971">
    <property type="entry name" value="NuoI"/>
    <property type="match status" value="1"/>
</dbReference>
<keyword evidence="6" id="KW-0874">Quinone</keyword>
<feature type="binding site" evidence="6">
    <location>
        <position position="66"/>
    </location>
    <ligand>
        <name>[4Fe-4S] cluster</name>
        <dbReference type="ChEBI" id="CHEBI:49883"/>
        <label>1</label>
    </ligand>
</feature>
<dbReference type="InterPro" id="IPR017896">
    <property type="entry name" value="4Fe4S_Fe-S-bd"/>
</dbReference>